<protein>
    <submittedName>
        <fullName evidence="2">Uncharacterized protein</fullName>
    </submittedName>
</protein>
<keyword evidence="1" id="KW-0812">Transmembrane</keyword>
<sequence>MNKYMVAGVLLVLLGGIGLAIPVVTLQQTTDVASIGDLKLQAQEETSHPIPFWASGGALFLGLLLIGGGLYRGR</sequence>
<evidence type="ECO:0000313" key="2">
    <source>
        <dbReference type="EMBL" id="EPY00552.1"/>
    </source>
</evidence>
<comment type="caution">
    <text evidence="2">The sequence shown here is derived from an EMBL/GenBank/DDBJ whole genome shotgun (WGS) entry which is preliminary data.</text>
</comment>
<evidence type="ECO:0000313" key="3">
    <source>
        <dbReference type="Proteomes" id="UP000015350"/>
    </source>
</evidence>
<dbReference type="EMBL" id="AQPH01000083">
    <property type="protein sequence ID" value="EPY00552.1"/>
    <property type="molecule type" value="Genomic_DNA"/>
</dbReference>
<keyword evidence="1" id="KW-0472">Membrane</keyword>
<keyword evidence="1" id="KW-1133">Transmembrane helix</keyword>
<dbReference type="AlphaFoldDB" id="S9S3Q2"/>
<dbReference type="eggNOG" id="ENOG502ZE4X">
    <property type="taxonomic scope" value="Bacteria"/>
</dbReference>
<dbReference type="RefSeq" id="WP_021133390.1">
    <property type="nucleotide sequence ID" value="NZ_AQPH01000083.1"/>
</dbReference>
<name>S9S3Q2_MAGFU</name>
<feature type="transmembrane region" description="Helical" evidence="1">
    <location>
        <begin position="50"/>
        <end position="71"/>
    </location>
</feature>
<organism evidence="2 3">
    <name type="scientific">Magnetospirillum fulvum MGU-K5</name>
    <dbReference type="NCBI Taxonomy" id="1316936"/>
    <lineage>
        <taxon>Bacteria</taxon>
        <taxon>Pseudomonadati</taxon>
        <taxon>Pseudomonadota</taxon>
        <taxon>Alphaproteobacteria</taxon>
        <taxon>Rhodospirillales</taxon>
        <taxon>Rhodospirillaceae</taxon>
        <taxon>Magnetospirillum</taxon>
    </lineage>
</organism>
<gene>
    <name evidence="2" type="ORF">K678_15521</name>
</gene>
<reference evidence="2 3" key="1">
    <citation type="submission" date="2013-04" db="EMBL/GenBank/DDBJ databases">
        <authorList>
            <person name="Kuznetsov B."/>
            <person name="Ivanovsky R."/>
        </authorList>
    </citation>
    <scope>NUCLEOTIDE SEQUENCE [LARGE SCALE GENOMIC DNA]</scope>
    <source>
        <strain evidence="2 3">MGU-K5</strain>
    </source>
</reference>
<dbReference type="Proteomes" id="UP000015350">
    <property type="component" value="Unassembled WGS sequence"/>
</dbReference>
<accession>S9S3Q2</accession>
<proteinExistence type="predicted"/>
<evidence type="ECO:0000256" key="1">
    <source>
        <dbReference type="SAM" id="Phobius"/>
    </source>
</evidence>